<dbReference type="EMBL" id="LSDC01000043">
    <property type="protein sequence ID" value="KXB61134.1"/>
    <property type="molecule type" value="Genomic_DNA"/>
</dbReference>
<dbReference type="AlphaFoldDB" id="A0A134A0A9"/>
<proteinExistence type="predicted"/>
<sequence>MEVQTDQNKENFNEVQLKMYNHISYYGVRIEPYVEDKFPKEYETHELFEVLGAYFTKTAKVLKELHLKEE</sequence>
<accession>A0A134A0A9</accession>
<dbReference type="OrthoDB" id="3003712at2"/>
<evidence type="ECO:0000313" key="1">
    <source>
        <dbReference type="EMBL" id="KXB61134.1"/>
    </source>
</evidence>
<dbReference type="STRING" id="1379.HMPREF3186_00688"/>
<comment type="caution">
    <text evidence="1">The sequence shown here is derived from an EMBL/GenBank/DDBJ whole genome shotgun (WGS) entry which is preliminary data.</text>
</comment>
<reference evidence="2" key="1">
    <citation type="submission" date="2016-01" db="EMBL/GenBank/DDBJ databases">
        <authorList>
            <person name="Mitreva M."/>
            <person name="Pepin K.H."/>
            <person name="Mihindukulasuriya K.A."/>
            <person name="Fulton R."/>
            <person name="Fronick C."/>
            <person name="O'Laughlin M."/>
            <person name="Miner T."/>
            <person name="Herter B."/>
            <person name="Rosa B.A."/>
            <person name="Cordes M."/>
            <person name="Tomlinson C."/>
            <person name="Wollam A."/>
            <person name="Palsikar V.B."/>
            <person name="Mardis E.R."/>
            <person name="Wilson R.K."/>
        </authorList>
    </citation>
    <scope>NUCLEOTIDE SEQUENCE [LARGE SCALE GENOMIC DNA]</scope>
    <source>
        <strain evidence="2">DNF01167</strain>
    </source>
</reference>
<name>A0A134A0A9_9BACL</name>
<organism evidence="1 2">
    <name type="scientific">Gemella haemolysans</name>
    <dbReference type="NCBI Taxonomy" id="1379"/>
    <lineage>
        <taxon>Bacteria</taxon>
        <taxon>Bacillati</taxon>
        <taxon>Bacillota</taxon>
        <taxon>Bacilli</taxon>
        <taxon>Bacillales</taxon>
        <taxon>Gemellaceae</taxon>
        <taxon>Gemella</taxon>
    </lineage>
</organism>
<evidence type="ECO:0000313" key="2">
    <source>
        <dbReference type="Proteomes" id="UP000070355"/>
    </source>
</evidence>
<dbReference type="RefSeq" id="WP_060913920.1">
    <property type="nucleotide sequence ID" value="NZ_KQ959944.1"/>
</dbReference>
<gene>
    <name evidence="1" type="ORF">HMPREF3186_00688</name>
</gene>
<protein>
    <submittedName>
        <fullName evidence="1">Uncharacterized protein</fullName>
    </submittedName>
</protein>
<dbReference type="Proteomes" id="UP000070355">
    <property type="component" value="Unassembled WGS sequence"/>
</dbReference>